<sequence>MSARKRRPVPDTPALIDLRVLFVAAVVSAPAAYRAGQGLLTPDQALVRFVVVLAGCTALMAVLRAAWPLVAGEPATPAVETAEIPDQADPEVSPPPG</sequence>
<name>A0A7Y9ZLU3_9ACTN</name>
<proteinExistence type="predicted"/>
<reference evidence="3 5" key="2">
    <citation type="submission" date="2020-07" db="EMBL/GenBank/DDBJ databases">
        <title>Sequencing the genomes of 1000 actinobacteria strains.</title>
        <authorList>
            <person name="Klenk H.-P."/>
        </authorList>
    </citation>
    <scope>NUCLEOTIDE SEQUENCE [LARGE SCALE GENOMIC DNA]</scope>
    <source>
        <strain evidence="3 5">DSM 15131</strain>
    </source>
</reference>
<feature type="region of interest" description="Disordered" evidence="1">
    <location>
        <begin position="78"/>
        <end position="97"/>
    </location>
</feature>
<keyword evidence="2" id="KW-0472">Membrane</keyword>
<feature type="transmembrane region" description="Helical" evidence="2">
    <location>
        <begin position="12"/>
        <end position="33"/>
    </location>
</feature>
<evidence type="ECO:0000256" key="1">
    <source>
        <dbReference type="SAM" id="MobiDB-lite"/>
    </source>
</evidence>
<dbReference type="EMBL" id="CP022295">
    <property type="protein sequence ID" value="QSR25013.1"/>
    <property type="molecule type" value="Genomic_DNA"/>
</dbReference>
<dbReference type="EMBL" id="JACBZM010000001">
    <property type="protein sequence ID" value="NYI45881.1"/>
    <property type="molecule type" value="Genomic_DNA"/>
</dbReference>
<accession>A0A7Y9ZLU3</accession>
<evidence type="ECO:0000256" key="2">
    <source>
        <dbReference type="SAM" id="Phobius"/>
    </source>
</evidence>
<evidence type="ECO:0000313" key="4">
    <source>
        <dbReference type="EMBL" id="QSR25013.1"/>
    </source>
</evidence>
<dbReference type="Proteomes" id="UP000662818">
    <property type="component" value="Chromosome"/>
</dbReference>
<gene>
    <name evidence="3" type="ORF">BJ993_002961</name>
    <name evidence="4" type="ORF">CFH99_05195</name>
</gene>
<evidence type="ECO:0000313" key="6">
    <source>
        <dbReference type="Proteomes" id="UP000662818"/>
    </source>
</evidence>
<feature type="transmembrane region" description="Helical" evidence="2">
    <location>
        <begin position="45"/>
        <end position="63"/>
    </location>
</feature>
<keyword evidence="2" id="KW-0812">Transmembrane</keyword>
<organism evidence="3 5">
    <name type="scientific">Nocardioides aromaticivorans</name>
    <dbReference type="NCBI Taxonomy" id="200618"/>
    <lineage>
        <taxon>Bacteria</taxon>
        <taxon>Bacillati</taxon>
        <taxon>Actinomycetota</taxon>
        <taxon>Actinomycetes</taxon>
        <taxon>Propionibacteriales</taxon>
        <taxon>Nocardioidaceae</taxon>
        <taxon>Nocardioides</taxon>
    </lineage>
</organism>
<dbReference type="AlphaFoldDB" id="A0A7Y9ZLU3"/>
<protein>
    <submittedName>
        <fullName evidence="3">Uncharacterized protein</fullName>
    </submittedName>
</protein>
<reference evidence="4 6" key="1">
    <citation type="submission" date="2017-06" db="EMBL/GenBank/DDBJ databases">
        <title>Complete Genome Sequence of the Soil Carbazole-Degrading Bacterium Nocardioides aromaticivorans IC177.</title>
        <authorList>
            <person name="Vejarano F."/>
            <person name="Suzuki-Minakuchi C."/>
            <person name="Ohtsubo Y."/>
            <person name="Tsuda M."/>
            <person name="Okada K."/>
            <person name="Nojiri H."/>
        </authorList>
    </citation>
    <scope>NUCLEOTIDE SEQUENCE [LARGE SCALE GENOMIC DNA]</scope>
    <source>
        <strain evidence="4 6">IC177</strain>
    </source>
</reference>
<keyword evidence="6" id="KW-1185">Reference proteome</keyword>
<dbReference type="Proteomes" id="UP000562045">
    <property type="component" value="Unassembled WGS sequence"/>
</dbReference>
<evidence type="ECO:0000313" key="5">
    <source>
        <dbReference type="Proteomes" id="UP000562045"/>
    </source>
</evidence>
<dbReference type="RefSeq" id="WP_179649612.1">
    <property type="nucleotide sequence ID" value="NZ_CP022295.1"/>
</dbReference>
<evidence type="ECO:0000313" key="3">
    <source>
        <dbReference type="EMBL" id="NYI45881.1"/>
    </source>
</evidence>
<keyword evidence="2" id="KW-1133">Transmembrane helix</keyword>